<evidence type="ECO:0000313" key="1">
    <source>
        <dbReference type="EMBL" id="ASY65533.1"/>
    </source>
</evidence>
<evidence type="ECO:0000313" key="2">
    <source>
        <dbReference type="Proteomes" id="UP000217211"/>
    </source>
</evidence>
<keyword evidence="2" id="KW-1185">Reference proteome</keyword>
<dbReference type="AlphaFoldDB" id="A0A249PHW7"/>
<gene>
    <name evidence="1" type="ORF">SJ05684_b45510</name>
</gene>
<reference evidence="1 2" key="1">
    <citation type="submission" date="2017-08" db="EMBL/GenBank/DDBJ databases">
        <title>Multipartite genome sequences of Sinorhizobium species nodulating soybeans.</title>
        <authorList>
            <person name="Tian C.F."/>
        </authorList>
    </citation>
    <scope>NUCLEOTIDE SEQUENCE [LARGE SCALE GENOMIC DNA]</scope>
    <source>
        <strain evidence="1 2">CCBAU 05684</strain>
        <plasmid evidence="2">psj05684b</plasmid>
    </source>
</reference>
<dbReference type="KEGG" id="esj:SJ05684_b45510"/>
<protein>
    <submittedName>
        <fullName evidence="1">Uncharacterized protein</fullName>
    </submittedName>
</protein>
<keyword evidence="1" id="KW-0614">Plasmid</keyword>
<sequence length="47" mass="4905">MAYRIAASPEGTERPSEPTVKLALLTWLIGPVLGGGVCAQVSSAHRI</sequence>
<proteinExistence type="predicted"/>
<organism evidence="1 2">
    <name type="scientific">Sinorhizobium sojae CCBAU 05684</name>
    <dbReference type="NCBI Taxonomy" id="716928"/>
    <lineage>
        <taxon>Bacteria</taxon>
        <taxon>Pseudomonadati</taxon>
        <taxon>Pseudomonadota</taxon>
        <taxon>Alphaproteobacteria</taxon>
        <taxon>Hyphomicrobiales</taxon>
        <taxon>Rhizobiaceae</taxon>
        <taxon>Sinorhizobium/Ensifer group</taxon>
        <taxon>Sinorhizobium</taxon>
    </lineage>
</organism>
<dbReference type="EMBL" id="CP023068">
    <property type="protein sequence ID" value="ASY65533.1"/>
    <property type="molecule type" value="Genomic_DNA"/>
</dbReference>
<name>A0A249PHW7_9HYPH</name>
<accession>A0A249PHW7</accession>
<geneLocation type="plasmid" evidence="2">
    <name>psj05684b</name>
</geneLocation>
<dbReference type="Proteomes" id="UP000217211">
    <property type="component" value="Plasmid pSJ05684b"/>
</dbReference>